<evidence type="ECO:0000313" key="1">
    <source>
        <dbReference type="EMBL" id="PMB68014.1"/>
    </source>
</evidence>
<protein>
    <submittedName>
        <fullName evidence="1">Uncharacterized protein</fullName>
    </submittedName>
</protein>
<name>A0A2N6NL79_BEABA</name>
<reference evidence="1 2" key="1">
    <citation type="journal article" date="2016" name="Appl. Microbiol. Biotechnol.">
        <title>Characterization of T-DNA insertion mutants with decreased virulence in the entomopathogenic fungus Beauveria bassiana JEF-007.</title>
        <authorList>
            <person name="Kim S."/>
            <person name="Lee S.J."/>
            <person name="Nai Y.S."/>
            <person name="Yu J.S."/>
            <person name="Lee M.R."/>
            <person name="Yang Y.T."/>
            <person name="Kim J.S."/>
        </authorList>
    </citation>
    <scope>NUCLEOTIDE SEQUENCE [LARGE SCALE GENOMIC DNA]</scope>
    <source>
        <strain evidence="1 2">JEF-007</strain>
    </source>
</reference>
<proteinExistence type="predicted"/>
<gene>
    <name evidence="1" type="ORF">BM221_006190</name>
</gene>
<dbReference type="EMBL" id="MRVG01000006">
    <property type="protein sequence ID" value="PMB68014.1"/>
    <property type="molecule type" value="Genomic_DNA"/>
</dbReference>
<comment type="caution">
    <text evidence="1">The sequence shown here is derived from an EMBL/GenBank/DDBJ whole genome shotgun (WGS) entry which is preliminary data.</text>
</comment>
<organism evidence="1 2">
    <name type="scientific">Beauveria bassiana</name>
    <name type="common">White muscardine disease fungus</name>
    <name type="synonym">Tritirachium shiotae</name>
    <dbReference type="NCBI Taxonomy" id="176275"/>
    <lineage>
        <taxon>Eukaryota</taxon>
        <taxon>Fungi</taxon>
        <taxon>Dikarya</taxon>
        <taxon>Ascomycota</taxon>
        <taxon>Pezizomycotina</taxon>
        <taxon>Sordariomycetes</taxon>
        <taxon>Hypocreomycetidae</taxon>
        <taxon>Hypocreales</taxon>
        <taxon>Cordycipitaceae</taxon>
        <taxon>Beauveria</taxon>
    </lineage>
</organism>
<evidence type="ECO:0000313" key="2">
    <source>
        <dbReference type="Proteomes" id="UP000235728"/>
    </source>
</evidence>
<dbReference type="AlphaFoldDB" id="A0A2N6NL79"/>
<dbReference type="Proteomes" id="UP000235728">
    <property type="component" value="Unassembled WGS sequence"/>
</dbReference>
<accession>A0A2N6NL79</accession>
<sequence>MAARGTADAMTATAMDREAVLVAMTVRDTIAKVTVSLAALVNLLREALADMPIPRRAPNPENNTEV</sequence>